<name>A0A852RNF3_9ACTN</name>
<dbReference type="EMBL" id="JACCBF010000001">
    <property type="protein sequence ID" value="NYD32535.1"/>
    <property type="molecule type" value="Genomic_DNA"/>
</dbReference>
<gene>
    <name evidence="1" type="ORF">BJ958_004081</name>
</gene>
<reference evidence="1 2" key="1">
    <citation type="submission" date="2020-07" db="EMBL/GenBank/DDBJ databases">
        <title>Sequencing the genomes of 1000 actinobacteria strains.</title>
        <authorList>
            <person name="Klenk H.-P."/>
        </authorList>
    </citation>
    <scope>NUCLEOTIDE SEQUENCE [LARGE SCALE GENOMIC DNA]</scope>
    <source>
        <strain evidence="1 2">DSM 19082</strain>
    </source>
</reference>
<keyword evidence="2" id="KW-1185">Reference proteome</keyword>
<organism evidence="1 2">
    <name type="scientific">Nocardioides kongjuensis</name>
    <dbReference type="NCBI Taxonomy" id="349522"/>
    <lineage>
        <taxon>Bacteria</taxon>
        <taxon>Bacillati</taxon>
        <taxon>Actinomycetota</taxon>
        <taxon>Actinomycetes</taxon>
        <taxon>Propionibacteriales</taxon>
        <taxon>Nocardioidaceae</taxon>
        <taxon>Nocardioides</taxon>
    </lineage>
</organism>
<dbReference type="Proteomes" id="UP000582231">
    <property type="component" value="Unassembled WGS sequence"/>
</dbReference>
<protein>
    <submittedName>
        <fullName evidence="1">Uncharacterized protein</fullName>
    </submittedName>
</protein>
<dbReference type="AlphaFoldDB" id="A0A852RNF3"/>
<evidence type="ECO:0000313" key="1">
    <source>
        <dbReference type="EMBL" id="NYD32535.1"/>
    </source>
</evidence>
<dbReference type="RefSeq" id="WP_179728696.1">
    <property type="nucleotide sequence ID" value="NZ_BAABEF010000001.1"/>
</dbReference>
<accession>A0A852RNF3</accession>
<comment type="caution">
    <text evidence="1">The sequence shown here is derived from an EMBL/GenBank/DDBJ whole genome shotgun (WGS) entry which is preliminary data.</text>
</comment>
<sequence length="177" mass="18646">MAFLGGPEAAARVAADPFWSVVRRRHPDVDLVLLPPVAAPDEADAGATPIEAGVEEATAACLARVAGLWQRLVGDVAPDEQRAGWTTGPRPGLERHEATWTLLAVDPVAATGTIDGAARTLGEEGWRVLAPPDGMPRVLAGRPAGNGREELDLVLVPSTGRFFLTVRSALHRLEAGR</sequence>
<proteinExistence type="predicted"/>
<evidence type="ECO:0000313" key="2">
    <source>
        <dbReference type="Proteomes" id="UP000582231"/>
    </source>
</evidence>